<dbReference type="EMBL" id="KI657456">
    <property type="protein sequence ID" value="ETN87089.1"/>
    <property type="molecule type" value="Genomic_DNA"/>
</dbReference>
<evidence type="ECO:0000313" key="4">
    <source>
        <dbReference type="Proteomes" id="UP000053676"/>
    </source>
</evidence>
<keyword evidence="2" id="KW-1133">Transmembrane helix</keyword>
<dbReference type="Proteomes" id="UP000053676">
    <property type="component" value="Unassembled WGS sequence"/>
</dbReference>
<feature type="region of interest" description="Disordered" evidence="1">
    <location>
        <begin position="1"/>
        <end position="22"/>
    </location>
</feature>
<name>W2TZI9_NECAM</name>
<dbReference type="AlphaFoldDB" id="W2TZI9"/>
<evidence type="ECO:0000313" key="3">
    <source>
        <dbReference type="EMBL" id="ETN87089.1"/>
    </source>
</evidence>
<evidence type="ECO:0000256" key="1">
    <source>
        <dbReference type="SAM" id="MobiDB-lite"/>
    </source>
</evidence>
<evidence type="ECO:0000256" key="2">
    <source>
        <dbReference type="SAM" id="Phobius"/>
    </source>
</evidence>
<accession>W2TZI9</accession>
<organism evidence="3 4">
    <name type="scientific">Necator americanus</name>
    <name type="common">Human hookworm</name>
    <dbReference type="NCBI Taxonomy" id="51031"/>
    <lineage>
        <taxon>Eukaryota</taxon>
        <taxon>Metazoa</taxon>
        <taxon>Ecdysozoa</taxon>
        <taxon>Nematoda</taxon>
        <taxon>Chromadorea</taxon>
        <taxon>Rhabditida</taxon>
        <taxon>Rhabditina</taxon>
        <taxon>Rhabditomorpha</taxon>
        <taxon>Strongyloidea</taxon>
        <taxon>Ancylostomatidae</taxon>
        <taxon>Bunostominae</taxon>
        <taxon>Necator</taxon>
    </lineage>
</organism>
<keyword evidence="2" id="KW-0472">Membrane</keyword>
<gene>
    <name evidence="3" type="ORF">NECAME_01247</name>
</gene>
<dbReference type="OrthoDB" id="10623578at2759"/>
<keyword evidence="4" id="KW-1185">Reference proteome</keyword>
<reference evidence="4" key="1">
    <citation type="journal article" date="2014" name="Nat. Genet.">
        <title>Genome of the human hookworm Necator americanus.</title>
        <authorList>
            <person name="Tang Y.T."/>
            <person name="Gao X."/>
            <person name="Rosa B.A."/>
            <person name="Abubucker S."/>
            <person name="Hallsworth-Pepin K."/>
            <person name="Martin J."/>
            <person name="Tyagi R."/>
            <person name="Heizer E."/>
            <person name="Zhang X."/>
            <person name="Bhonagiri-Palsikar V."/>
            <person name="Minx P."/>
            <person name="Warren W.C."/>
            <person name="Wang Q."/>
            <person name="Zhan B."/>
            <person name="Hotez P.J."/>
            <person name="Sternberg P.W."/>
            <person name="Dougall A."/>
            <person name="Gaze S.T."/>
            <person name="Mulvenna J."/>
            <person name="Sotillo J."/>
            <person name="Ranganathan S."/>
            <person name="Rabelo E.M."/>
            <person name="Wilson R.K."/>
            <person name="Felgner P.L."/>
            <person name="Bethony J."/>
            <person name="Hawdon J.M."/>
            <person name="Gasser R.B."/>
            <person name="Loukas A."/>
            <person name="Mitreva M."/>
        </authorList>
    </citation>
    <scope>NUCLEOTIDE SEQUENCE [LARGE SCALE GENOMIC DNA]</scope>
</reference>
<feature type="transmembrane region" description="Helical" evidence="2">
    <location>
        <begin position="122"/>
        <end position="143"/>
    </location>
</feature>
<sequence length="165" mass="18209">MSHVQVRAPGSRRTGPIDYGVGRTGLELGDRRPFEVTRAGRAGERRPGALPRVTLIKAGAVGGFLLVSSATILSPELTSTKSTEDHWLTRNSKYQKISIPGSSPSHVLRSYRSMEPHVINSYLLVGVAILLMMVVLVTLLNLAQPPLRRLIKYYFPGEQDYEIIV</sequence>
<proteinExistence type="predicted"/>
<protein>
    <submittedName>
        <fullName evidence="3">Uncharacterized protein</fullName>
    </submittedName>
</protein>
<keyword evidence="2" id="KW-0812">Transmembrane</keyword>
<dbReference type="KEGG" id="nai:NECAME_01247"/>